<evidence type="ECO:0000313" key="3">
    <source>
        <dbReference type="Proteomes" id="UP001589619"/>
    </source>
</evidence>
<proteinExistence type="predicted"/>
<dbReference type="Proteomes" id="UP001589619">
    <property type="component" value="Unassembled WGS sequence"/>
</dbReference>
<protein>
    <submittedName>
        <fullName evidence="2">ABC transporter substrate-binding protein</fullName>
    </submittedName>
</protein>
<dbReference type="InterPro" id="IPR050490">
    <property type="entry name" value="Bact_solute-bd_prot1"/>
</dbReference>
<dbReference type="SUPFAM" id="SSF53850">
    <property type="entry name" value="Periplasmic binding protein-like II"/>
    <property type="match status" value="1"/>
</dbReference>
<dbReference type="PANTHER" id="PTHR43649">
    <property type="entry name" value="ARABINOSE-BINDING PROTEIN-RELATED"/>
    <property type="match status" value="1"/>
</dbReference>
<organism evidence="2 3">
    <name type="scientific">Paenibacillus hodogayensis</name>
    <dbReference type="NCBI Taxonomy" id="279208"/>
    <lineage>
        <taxon>Bacteria</taxon>
        <taxon>Bacillati</taxon>
        <taxon>Bacillota</taxon>
        <taxon>Bacilli</taxon>
        <taxon>Bacillales</taxon>
        <taxon>Paenibacillaceae</taxon>
        <taxon>Paenibacillus</taxon>
    </lineage>
</organism>
<dbReference type="Gene3D" id="3.40.190.10">
    <property type="entry name" value="Periplasmic binding protein-like II"/>
    <property type="match status" value="2"/>
</dbReference>
<name>A0ABV5W020_9BACL</name>
<accession>A0ABV5W020</accession>
<gene>
    <name evidence="2" type="ORF">ACFFNY_20135</name>
</gene>
<keyword evidence="1" id="KW-0732">Signal</keyword>
<dbReference type="CDD" id="cd13585">
    <property type="entry name" value="PBP2_TMBP_like"/>
    <property type="match status" value="1"/>
</dbReference>
<reference evidence="2 3" key="1">
    <citation type="submission" date="2024-09" db="EMBL/GenBank/DDBJ databases">
        <authorList>
            <person name="Sun Q."/>
            <person name="Mori K."/>
        </authorList>
    </citation>
    <scope>NUCLEOTIDE SEQUENCE [LARGE SCALE GENOMIC DNA]</scope>
    <source>
        <strain evidence="2 3">JCM 12520</strain>
    </source>
</reference>
<dbReference type="EMBL" id="JBHMAG010000013">
    <property type="protein sequence ID" value="MFB9753886.1"/>
    <property type="molecule type" value="Genomic_DNA"/>
</dbReference>
<dbReference type="PANTHER" id="PTHR43649:SF12">
    <property type="entry name" value="DIACETYLCHITOBIOSE BINDING PROTEIN DASA"/>
    <property type="match status" value="1"/>
</dbReference>
<comment type="caution">
    <text evidence="2">The sequence shown here is derived from an EMBL/GenBank/DDBJ whole genome shotgun (WGS) entry which is preliminary data.</text>
</comment>
<dbReference type="RefSeq" id="WP_344915179.1">
    <property type="nucleotide sequence ID" value="NZ_BAAAYO010000014.1"/>
</dbReference>
<dbReference type="Pfam" id="PF01547">
    <property type="entry name" value="SBP_bac_1"/>
    <property type="match status" value="1"/>
</dbReference>
<dbReference type="InterPro" id="IPR006059">
    <property type="entry name" value="SBP"/>
</dbReference>
<evidence type="ECO:0000313" key="2">
    <source>
        <dbReference type="EMBL" id="MFB9753886.1"/>
    </source>
</evidence>
<evidence type="ECO:0000256" key="1">
    <source>
        <dbReference type="SAM" id="SignalP"/>
    </source>
</evidence>
<feature type="signal peptide" evidence="1">
    <location>
        <begin position="1"/>
        <end position="24"/>
    </location>
</feature>
<sequence length="447" mass="48205">MKYNWGKTTSVMLASVMLAGALTACGSSGDKGQTGGTKTGSGADKDKPYAGTEIRFVMAVHPWLDTIKTMLPEFEQKTGIKVKVESFSQEQTSNKLAVELAAKTSSLDVLFLRPLDETKLFSKNGWVEPLDPFVTSDSAYDVKDFIQSSLDSSTYDGKLIGIPITTEREVLYYRKDLLEKNNIPVPKTMDELMKAAEKLNDPKNGMYGFAARGKKVVAVTQFSGFLYSFGGKFHDGDKATLNTPEAMAAFKYYGDMLNKYGPPGAINMHWTEAAAAFAQGKVALFTDADAIYLNVADPTKSTVSDKVGYAMFPAGPAGARPYNVSSGALAVSKFSKNKEAAAEFVKWATNKETVLKTQSAGNPGARQSVWNNPESTKSYPADLVKVINESSKIGVGVDRPQVIGVAEARDIISAPMSAAIEGKDFTAAAEKAQKDFQALIDKEKASQ</sequence>
<feature type="chain" id="PRO_5047538133" evidence="1">
    <location>
        <begin position="25"/>
        <end position="447"/>
    </location>
</feature>
<dbReference type="PROSITE" id="PS51257">
    <property type="entry name" value="PROKAR_LIPOPROTEIN"/>
    <property type="match status" value="1"/>
</dbReference>
<keyword evidence="3" id="KW-1185">Reference proteome</keyword>